<dbReference type="EMBL" id="BDSP01000179">
    <property type="protein sequence ID" value="GAX22244.1"/>
    <property type="molecule type" value="Genomic_DNA"/>
</dbReference>
<feature type="transmembrane region" description="Helical" evidence="1">
    <location>
        <begin position="65"/>
        <end position="88"/>
    </location>
</feature>
<sequence>MIQSFHVSPPLRSASVGPLTTRFVKQPSAIEEAMQPTKKKDLISTNKIKKDSDEKAYQRKMAISFFLADSSLFGFVLLAVVAVSGALLNAFGYGYVVMPDGTMVIDTLEHFQMQYWIDAIPPMTTPTML</sequence>
<comment type="caution">
    <text evidence="2">The sequence shown here is derived from an EMBL/GenBank/DDBJ whole genome shotgun (WGS) entry which is preliminary data.</text>
</comment>
<accession>A0A1Z5K7N7</accession>
<keyword evidence="1" id="KW-0812">Transmembrane</keyword>
<proteinExistence type="predicted"/>
<evidence type="ECO:0000256" key="1">
    <source>
        <dbReference type="SAM" id="Phobius"/>
    </source>
</evidence>
<evidence type="ECO:0000313" key="2">
    <source>
        <dbReference type="EMBL" id="GAX22244.1"/>
    </source>
</evidence>
<name>A0A1Z5K7N7_FISSO</name>
<keyword evidence="1" id="KW-0472">Membrane</keyword>
<evidence type="ECO:0000313" key="3">
    <source>
        <dbReference type="Proteomes" id="UP000198406"/>
    </source>
</evidence>
<keyword evidence="3" id="KW-1185">Reference proteome</keyword>
<organism evidence="2 3">
    <name type="scientific">Fistulifera solaris</name>
    <name type="common">Oleaginous diatom</name>
    <dbReference type="NCBI Taxonomy" id="1519565"/>
    <lineage>
        <taxon>Eukaryota</taxon>
        <taxon>Sar</taxon>
        <taxon>Stramenopiles</taxon>
        <taxon>Ochrophyta</taxon>
        <taxon>Bacillariophyta</taxon>
        <taxon>Bacillariophyceae</taxon>
        <taxon>Bacillariophycidae</taxon>
        <taxon>Naviculales</taxon>
        <taxon>Naviculaceae</taxon>
        <taxon>Fistulifera</taxon>
    </lineage>
</organism>
<dbReference type="Proteomes" id="UP000198406">
    <property type="component" value="Unassembled WGS sequence"/>
</dbReference>
<reference evidence="2 3" key="1">
    <citation type="journal article" date="2015" name="Plant Cell">
        <title>Oil accumulation by the oleaginous diatom Fistulifera solaris as revealed by the genome and transcriptome.</title>
        <authorList>
            <person name="Tanaka T."/>
            <person name="Maeda Y."/>
            <person name="Veluchamy A."/>
            <person name="Tanaka M."/>
            <person name="Abida H."/>
            <person name="Marechal E."/>
            <person name="Bowler C."/>
            <person name="Muto M."/>
            <person name="Sunaga Y."/>
            <person name="Tanaka M."/>
            <person name="Yoshino T."/>
            <person name="Taniguchi T."/>
            <person name="Fukuda Y."/>
            <person name="Nemoto M."/>
            <person name="Matsumoto M."/>
            <person name="Wong P.S."/>
            <person name="Aburatani S."/>
            <person name="Fujibuchi W."/>
        </authorList>
    </citation>
    <scope>NUCLEOTIDE SEQUENCE [LARGE SCALE GENOMIC DNA]</scope>
    <source>
        <strain evidence="2 3">JPCC DA0580</strain>
    </source>
</reference>
<gene>
    <name evidence="2" type="ORF">FisN_19Lu315</name>
</gene>
<dbReference type="InParanoid" id="A0A1Z5K7N7"/>
<protein>
    <submittedName>
        <fullName evidence="2">Uncharacterized protein</fullName>
    </submittedName>
</protein>
<keyword evidence="1" id="KW-1133">Transmembrane helix</keyword>
<dbReference type="AlphaFoldDB" id="A0A1Z5K7N7"/>